<accession>A0AAV4WGT3</accession>
<evidence type="ECO:0000313" key="1">
    <source>
        <dbReference type="EMBL" id="GIY82002.1"/>
    </source>
</evidence>
<dbReference type="Proteomes" id="UP001054945">
    <property type="component" value="Unassembled WGS sequence"/>
</dbReference>
<evidence type="ECO:0008006" key="3">
    <source>
        <dbReference type="Google" id="ProtNLM"/>
    </source>
</evidence>
<comment type="caution">
    <text evidence="1">The sequence shown here is derived from an EMBL/GenBank/DDBJ whole genome shotgun (WGS) entry which is preliminary data.</text>
</comment>
<dbReference type="AlphaFoldDB" id="A0AAV4WGT3"/>
<proteinExistence type="predicted"/>
<protein>
    <recommendedName>
        <fullName evidence="3">LAGLIDADG homing endonuclease</fullName>
    </recommendedName>
</protein>
<organism evidence="1 2">
    <name type="scientific">Caerostris extrusa</name>
    <name type="common">Bark spider</name>
    <name type="synonym">Caerostris bankana</name>
    <dbReference type="NCBI Taxonomy" id="172846"/>
    <lineage>
        <taxon>Eukaryota</taxon>
        <taxon>Metazoa</taxon>
        <taxon>Ecdysozoa</taxon>
        <taxon>Arthropoda</taxon>
        <taxon>Chelicerata</taxon>
        <taxon>Arachnida</taxon>
        <taxon>Araneae</taxon>
        <taxon>Araneomorphae</taxon>
        <taxon>Entelegynae</taxon>
        <taxon>Araneoidea</taxon>
        <taxon>Araneidae</taxon>
        <taxon>Caerostris</taxon>
    </lineage>
</organism>
<sequence length="87" mass="10157">MIGINSFASLIKRADSTKLEMIDRKYRREFFKHVDFQTIYYQQITCTKQGNLSGGKVRTFGISKEESKRSSLVQKILEQLHLKLSLE</sequence>
<reference evidence="1 2" key="1">
    <citation type="submission" date="2021-06" db="EMBL/GenBank/DDBJ databases">
        <title>Caerostris extrusa draft genome.</title>
        <authorList>
            <person name="Kono N."/>
            <person name="Arakawa K."/>
        </authorList>
    </citation>
    <scope>NUCLEOTIDE SEQUENCE [LARGE SCALE GENOMIC DNA]</scope>
</reference>
<dbReference type="EMBL" id="BPLR01016191">
    <property type="protein sequence ID" value="GIY82002.1"/>
    <property type="molecule type" value="Genomic_DNA"/>
</dbReference>
<gene>
    <name evidence="1" type="ORF">CEXT_565531</name>
</gene>
<keyword evidence="2" id="KW-1185">Reference proteome</keyword>
<evidence type="ECO:0000313" key="2">
    <source>
        <dbReference type="Proteomes" id="UP001054945"/>
    </source>
</evidence>
<name>A0AAV4WGT3_CAEEX</name>